<evidence type="ECO:0000313" key="8">
    <source>
        <dbReference type="EMBL" id="BAT81772.1"/>
    </source>
</evidence>
<evidence type="ECO:0000313" key="9">
    <source>
        <dbReference type="Proteomes" id="UP000291084"/>
    </source>
</evidence>
<dbReference type="AlphaFoldDB" id="A0A0S3RMF2"/>
<comment type="catalytic activity">
    <reaction evidence="1">
        <text>[(1-&gt;4)-alpha-D-glucosyl](n) + ADP-alpha-D-glucose = [(1-&gt;4)-alpha-D-glucosyl](n+1) + ADP + H(+)</text>
        <dbReference type="Rhea" id="RHEA:18189"/>
        <dbReference type="Rhea" id="RHEA-COMP:9584"/>
        <dbReference type="Rhea" id="RHEA-COMP:9587"/>
        <dbReference type="ChEBI" id="CHEBI:15378"/>
        <dbReference type="ChEBI" id="CHEBI:15444"/>
        <dbReference type="ChEBI" id="CHEBI:57498"/>
        <dbReference type="ChEBI" id="CHEBI:456216"/>
        <dbReference type="EC" id="2.4.1.21"/>
    </reaction>
</comment>
<evidence type="ECO:0000256" key="5">
    <source>
        <dbReference type="ARBA" id="ARBA00022679"/>
    </source>
</evidence>
<accession>A0A0S3RMF2</accession>
<keyword evidence="6" id="KW-0750">Starch biosynthesis</keyword>
<keyword evidence="9" id="KW-1185">Reference proteome</keyword>
<dbReference type="Pfam" id="PF08323">
    <property type="entry name" value="Glyco_transf_5"/>
    <property type="match status" value="1"/>
</dbReference>
<keyword evidence="5" id="KW-0808">Transferase</keyword>
<evidence type="ECO:0000256" key="1">
    <source>
        <dbReference type="ARBA" id="ARBA00001478"/>
    </source>
</evidence>
<protein>
    <recommendedName>
        <fullName evidence="3">starch synthase</fullName>
        <ecNumber evidence="3">2.4.1.21</ecNumber>
    </recommendedName>
</protein>
<dbReference type="Proteomes" id="UP000291084">
    <property type="component" value="Chromosome 3"/>
</dbReference>
<dbReference type="EMBL" id="AP015036">
    <property type="protein sequence ID" value="BAT81772.1"/>
    <property type="molecule type" value="Genomic_DNA"/>
</dbReference>
<keyword evidence="4" id="KW-0328">Glycosyltransferase</keyword>
<comment type="pathway">
    <text evidence="2">Glycan biosynthesis; starch biosynthesis.</text>
</comment>
<dbReference type="GO" id="GO:0019252">
    <property type="term" value="P:starch biosynthetic process"/>
    <property type="evidence" value="ECO:0007669"/>
    <property type="project" value="UniProtKB-UniPathway"/>
</dbReference>
<evidence type="ECO:0000259" key="7">
    <source>
        <dbReference type="Pfam" id="PF08323"/>
    </source>
</evidence>
<proteinExistence type="predicted"/>
<evidence type="ECO:0000256" key="6">
    <source>
        <dbReference type="ARBA" id="ARBA00022922"/>
    </source>
</evidence>
<feature type="domain" description="Starch synthase catalytic" evidence="7">
    <location>
        <begin position="41"/>
        <end position="84"/>
    </location>
</feature>
<dbReference type="EC" id="2.4.1.21" evidence="3"/>
<dbReference type="UniPathway" id="UPA00152"/>
<dbReference type="PANTHER" id="PTHR46083">
    <property type="match status" value="1"/>
</dbReference>
<evidence type="ECO:0000256" key="4">
    <source>
        <dbReference type="ARBA" id="ARBA00022676"/>
    </source>
</evidence>
<gene>
    <name evidence="8" type="primary">Vigan.03G162900</name>
    <name evidence="8" type="ORF">VIGAN_03162900</name>
</gene>
<dbReference type="SUPFAM" id="SSF53756">
    <property type="entry name" value="UDP-Glycosyltransferase/glycogen phosphorylase"/>
    <property type="match status" value="1"/>
</dbReference>
<dbReference type="GO" id="GO:0009011">
    <property type="term" value="F:alpha-1,4-glucan glucosyltransferase (ADP-glucose donor) activity"/>
    <property type="evidence" value="ECO:0007669"/>
    <property type="project" value="UniProtKB-EC"/>
</dbReference>
<dbReference type="PANTHER" id="PTHR46083:SF2">
    <property type="entry name" value="STARCH SYNTHASE 4, CHLOROPLASTIC_AMYLOPLASTIC-RELATED"/>
    <property type="match status" value="1"/>
</dbReference>
<name>A0A0S3RMF2_PHAAN</name>
<evidence type="ECO:0000256" key="3">
    <source>
        <dbReference type="ARBA" id="ARBA00012588"/>
    </source>
</evidence>
<dbReference type="InterPro" id="IPR013534">
    <property type="entry name" value="Starch_synth_cat_dom"/>
</dbReference>
<dbReference type="Gene3D" id="3.40.50.2000">
    <property type="entry name" value="Glycogen Phosphorylase B"/>
    <property type="match status" value="2"/>
</dbReference>
<sequence length="128" mass="14176">MYEGSDVKLTSLLKITDVMFTPALQKKGHLVEIVLPKYDCKQYDRVCNLRGGIVFSNIVTTVSPTYAQEVRTAEGGHGLHSTLSSHSRKFIGILNGIDTDAWNPATDEFLPVQYNATDLHGKVENIKP</sequence>
<evidence type="ECO:0000256" key="2">
    <source>
        <dbReference type="ARBA" id="ARBA00004727"/>
    </source>
</evidence>
<organism evidence="8 9">
    <name type="scientific">Vigna angularis var. angularis</name>
    <dbReference type="NCBI Taxonomy" id="157739"/>
    <lineage>
        <taxon>Eukaryota</taxon>
        <taxon>Viridiplantae</taxon>
        <taxon>Streptophyta</taxon>
        <taxon>Embryophyta</taxon>
        <taxon>Tracheophyta</taxon>
        <taxon>Spermatophyta</taxon>
        <taxon>Magnoliopsida</taxon>
        <taxon>eudicotyledons</taxon>
        <taxon>Gunneridae</taxon>
        <taxon>Pentapetalae</taxon>
        <taxon>rosids</taxon>
        <taxon>fabids</taxon>
        <taxon>Fabales</taxon>
        <taxon>Fabaceae</taxon>
        <taxon>Papilionoideae</taxon>
        <taxon>50 kb inversion clade</taxon>
        <taxon>NPAAA clade</taxon>
        <taxon>indigoferoid/millettioid clade</taxon>
        <taxon>Phaseoleae</taxon>
        <taxon>Vigna</taxon>
    </lineage>
</organism>
<reference evidence="8 9" key="1">
    <citation type="journal article" date="2015" name="Sci. Rep.">
        <title>The power of single molecule real-time sequencing technology in the de novo assembly of a eukaryotic genome.</title>
        <authorList>
            <person name="Sakai H."/>
            <person name="Naito K."/>
            <person name="Ogiso-Tanaka E."/>
            <person name="Takahashi Y."/>
            <person name="Iseki K."/>
            <person name="Muto C."/>
            <person name="Satou K."/>
            <person name="Teruya K."/>
            <person name="Shiroma A."/>
            <person name="Shimoji M."/>
            <person name="Hirano T."/>
            <person name="Itoh T."/>
            <person name="Kaga A."/>
            <person name="Tomooka N."/>
        </authorList>
    </citation>
    <scope>NUCLEOTIDE SEQUENCE [LARGE SCALE GENOMIC DNA]</scope>
    <source>
        <strain evidence="9">cv. Shumari</strain>
    </source>
</reference>